<dbReference type="EMBL" id="PHWZ01001448">
    <property type="protein sequence ID" value="TEY23708.1"/>
    <property type="molecule type" value="Genomic_DNA"/>
</dbReference>
<dbReference type="Proteomes" id="UP000297299">
    <property type="component" value="Unassembled WGS sequence"/>
</dbReference>
<accession>A0A4Y8CBZ5</accession>
<name>A0A4Y8CBZ5_9HELO</name>
<comment type="caution">
    <text evidence="1">The sequence shown here is derived from an EMBL/GenBank/DDBJ whole genome shotgun (WGS) entry which is preliminary data.</text>
</comment>
<sequence length="84" mass="9690">MPEDAIVFYYSGHGALAKPSSSASDNHNQSKSLQFIVPMDYDKSNVKDFRGIFDIEISHLLWRVTTKTHNVTYRDDVDEIERKL</sequence>
<reference evidence="1 2" key="1">
    <citation type="submission" date="2017-11" db="EMBL/GenBank/DDBJ databases">
        <title>Comparative genomics of Botrytis spp.</title>
        <authorList>
            <person name="Valero-Jimenez C.A."/>
            <person name="Tapia P."/>
            <person name="Veloso J."/>
            <person name="Silva-Moreno E."/>
            <person name="Staats M."/>
            <person name="Valdes J.H."/>
            <person name="Van Kan J.A.L."/>
        </authorList>
    </citation>
    <scope>NUCLEOTIDE SEQUENCE [LARGE SCALE GENOMIC DNA]</scope>
    <source>
        <strain evidence="1 2">MUCL2830</strain>
    </source>
</reference>
<gene>
    <name evidence="1" type="ORF">BOTCAL_1452g00020</name>
</gene>
<organism evidence="1 2">
    <name type="scientific">Botryotinia calthae</name>
    <dbReference type="NCBI Taxonomy" id="38488"/>
    <lineage>
        <taxon>Eukaryota</taxon>
        <taxon>Fungi</taxon>
        <taxon>Dikarya</taxon>
        <taxon>Ascomycota</taxon>
        <taxon>Pezizomycotina</taxon>
        <taxon>Leotiomycetes</taxon>
        <taxon>Helotiales</taxon>
        <taxon>Sclerotiniaceae</taxon>
        <taxon>Botryotinia</taxon>
    </lineage>
</organism>
<dbReference type="Gene3D" id="3.40.50.12660">
    <property type="match status" value="1"/>
</dbReference>
<evidence type="ECO:0008006" key="3">
    <source>
        <dbReference type="Google" id="ProtNLM"/>
    </source>
</evidence>
<evidence type="ECO:0000313" key="2">
    <source>
        <dbReference type="Proteomes" id="UP000297299"/>
    </source>
</evidence>
<keyword evidence="2" id="KW-1185">Reference proteome</keyword>
<protein>
    <recommendedName>
        <fullName evidence="3">Caspase family p20 domain-containing protein</fullName>
    </recommendedName>
</protein>
<dbReference type="AlphaFoldDB" id="A0A4Y8CBZ5"/>
<dbReference type="OrthoDB" id="3223806at2759"/>
<proteinExistence type="predicted"/>
<evidence type="ECO:0000313" key="1">
    <source>
        <dbReference type="EMBL" id="TEY23708.1"/>
    </source>
</evidence>